<evidence type="ECO:0000313" key="3">
    <source>
        <dbReference type="Proteomes" id="UP000645217"/>
    </source>
</evidence>
<keyword evidence="1" id="KW-1133">Transmembrane helix</keyword>
<feature type="transmembrane region" description="Helical" evidence="1">
    <location>
        <begin position="163"/>
        <end position="181"/>
    </location>
</feature>
<evidence type="ECO:0000256" key="1">
    <source>
        <dbReference type="SAM" id="Phobius"/>
    </source>
</evidence>
<organism evidence="2 3">
    <name type="scientific">Sphaerisporangium melleum</name>
    <dbReference type="NCBI Taxonomy" id="321316"/>
    <lineage>
        <taxon>Bacteria</taxon>
        <taxon>Bacillati</taxon>
        <taxon>Actinomycetota</taxon>
        <taxon>Actinomycetes</taxon>
        <taxon>Streptosporangiales</taxon>
        <taxon>Streptosporangiaceae</taxon>
        <taxon>Sphaerisporangium</taxon>
    </lineage>
</organism>
<feature type="transmembrane region" description="Helical" evidence="1">
    <location>
        <begin position="187"/>
        <end position="205"/>
    </location>
</feature>
<sequence>MSTTPLSRSRLGAVAFVAVGVLFLLYPAIRPYSDESSMDGAVAIASPAWVASHLFAMIGFILLPLGLFALHRVLGQRRTARALVVTWLGAGLVLPYYGAEDFGLNVIAGQAVRDQNASLLRLVSEFRFAPVAGTMFLGGLVLLAVGVTMAAVAVARSGVLSRWSAVPLAAGFVLFIPQFFGSPALRIAHGVLIAAGGLWLGLELWRGRTGAGISTR</sequence>
<dbReference type="Proteomes" id="UP000645217">
    <property type="component" value="Unassembled WGS sequence"/>
</dbReference>
<feature type="transmembrane region" description="Helical" evidence="1">
    <location>
        <begin position="82"/>
        <end position="99"/>
    </location>
</feature>
<keyword evidence="1" id="KW-0472">Membrane</keyword>
<feature type="transmembrane region" description="Helical" evidence="1">
    <location>
        <begin position="12"/>
        <end position="29"/>
    </location>
</feature>
<keyword evidence="3" id="KW-1185">Reference proteome</keyword>
<name>A0A917R3R7_9ACTN</name>
<keyword evidence="1" id="KW-0812">Transmembrane</keyword>
<evidence type="ECO:0000313" key="2">
    <source>
        <dbReference type="EMBL" id="GGK86577.1"/>
    </source>
</evidence>
<evidence type="ECO:0008006" key="4">
    <source>
        <dbReference type="Google" id="ProtNLM"/>
    </source>
</evidence>
<feature type="transmembrane region" description="Helical" evidence="1">
    <location>
        <begin position="128"/>
        <end position="151"/>
    </location>
</feature>
<protein>
    <recommendedName>
        <fullName evidence="4">DUF4386 domain-containing protein</fullName>
    </recommendedName>
</protein>
<proteinExistence type="predicted"/>
<comment type="caution">
    <text evidence="2">The sequence shown here is derived from an EMBL/GenBank/DDBJ whole genome shotgun (WGS) entry which is preliminary data.</text>
</comment>
<dbReference type="AlphaFoldDB" id="A0A917R3R7"/>
<accession>A0A917R3R7</accession>
<dbReference type="RefSeq" id="WP_189163733.1">
    <property type="nucleotide sequence ID" value="NZ_BMNT01000015.1"/>
</dbReference>
<gene>
    <name evidence="2" type="ORF">GCM10007964_31430</name>
</gene>
<feature type="transmembrane region" description="Helical" evidence="1">
    <location>
        <begin position="49"/>
        <end position="70"/>
    </location>
</feature>
<reference evidence="2" key="1">
    <citation type="journal article" date="2014" name="Int. J. Syst. Evol. Microbiol.">
        <title>Complete genome sequence of Corynebacterium casei LMG S-19264T (=DSM 44701T), isolated from a smear-ripened cheese.</title>
        <authorList>
            <consortium name="US DOE Joint Genome Institute (JGI-PGF)"/>
            <person name="Walter F."/>
            <person name="Albersmeier A."/>
            <person name="Kalinowski J."/>
            <person name="Ruckert C."/>
        </authorList>
    </citation>
    <scope>NUCLEOTIDE SEQUENCE</scope>
    <source>
        <strain evidence="2">JCM 13064</strain>
    </source>
</reference>
<dbReference type="EMBL" id="BMNT01000015">
    <property type="protein sequence ID" value="GGK86577.1"/>
    <property type="molecule type" value="Genomic_DNA"/>
</dbReference>
<reference evidence="2" key="2">
    <citation type="submission" date="2020-09" db="EMBL/GenBank/DDBJ databases">
        <authorList>
            <person name="Sun Q."/>
            <person name="Ohkuma M."/>
        </authorList>
    </citation>
    <scope>NUCLEOTIDE SEQUENCE</scope>
    <source>
        <strain evidence="2">JCM 13064</strain>
    </source>
</reference>